<name>A0A9J6E817_RHIMP</name>
<dbReference type="SUPFAM" id="SSF50729">
    <property type="entry name" value="PH domain-like"/>
    <property type="match status" value="1"/>
</dbReference>
<evidence type="ECO:0000313" key="1">
    <source>
        <dbReference type="EMBL" id="KAH8030511.1"/>
    </source>
</evidence>
<keyword evidence="2" id="KW-1185">Reference proteome</keyword>
<evidence type="ECO:0000313" key="2">
    <source>
        <dbReference type="Proteomes" id="UP000821866"/>
    </source>
</evidence>
<organism evidence="1 2">
    <name type="scientific">Rhipicephalus microplus</name>
    <name type="common">Cattle tick</name>
    <name type="synonym">Boophilus microplus</name>
    <dbReference type="NCBI Taxonomy" id="6941"/>
    <lineage>
        <taxon>Eukaryota</taxon>
        <taxon>Metazoa</taxon>
        <taxon>Ecdysozoa</taxon>
        <taxon>Arthropoda</taxon>
        <taxon>Chelicerata</taxon>
        <taxon>Arachnida</taxon>
        <taxon>Acari</taxon>
        <taxon>Parasitiformes</taxon>
        <taxon>Ixodida</taxon>
        <taxon>Ixodoidea</taxon>
        <taxon>Ixodidae</taxon>
        <taxon>Rhipicephalinae</taxon>
        <taxon>Rhipicephalus</taxon>
        <taxon>Boophilus</taxon>
    </lineage>
</organism>
<gene>
    <name evidence="1" type="ORF">HPB51_007531</name>
</gene>
<reference evidence="1" key="2">
    <citation type="submission" date="2021-09" db="EMBL/GenBank/DDBJ databases">
        <authorList>
            <person name="Jia N."/>
            <person name="Wang J."/>
            <person name="Shi W."/>
            <person name="Du L."/>
            <person name="Sun Y."/>
            <person name="Zhan W."/>
            <person name="Jiang J."/>
            <person name="Wang Q."/>
            <person name="Zhang B."/>
            <person name="Ji P."/>
            <person name="Sakyi L.B."/>
            <person name="Cui X."/>
            <person name="Yuan T."/>
            <person name="Jiang B."/>
            <person name="Yang W."/>
            <person name="Lam T.T.-Y."/>
            <person name="Chang Q."/>
            <person name="Ding S."/>
            <person name="Wang X."/>
            <person name="Zhu J."/>
            <person name="Ruan X."/>
            <person name="Zhao L."/>
            <person name="Wei J."/>
            <person name="Que T."/>
            <person name="Du C."/>
            <person name="Cheng J."/>
            <person name="Dai P."/>
            <person name="Han X."/>
            <person name="Huang E."/>
            <person name="Gao Y."/>
            <person name="Liu J."/>
            <person name="Shao H."/>
            <person name="Ye R."/>
            <person name="Li L."/>
            <person name="Wei W."/>
            <person name="Wang X."/>
            <person name="Wang C."/>
            <person name="Huo Q."/>
            <person name="Li W."/>
            <person name="Guo W."/>
            <person name="Chen H."/>
            <person name="Chen S."/>
            <person name="Zhou L."/>
            <person name="Zhou L."/>
            <person name="Ni X."/>
            <person name="Tian J."/>
            <person name="Zhou Y."/>
            <person name="Sheng Y."/>
            <person name="Liu T."/>
            <person name="Pan Y."/>
            <person name="Xia L."/>
            <person name="Li J."/>
            <person name="Zhao F."/>
            <person name="Cao W."/>
        </authorList>
    </citation>
    <scope>NUCLEOTIDE SEQUENCE</scope>
    <source>
        <strain evidence="1">Rmic-2018</strain>
        <tissue evidence="1">Larvae</tissue>
    </source>
</reference>
<reference evidence="1" key="1">
    <citation type="journal article" date="2020" name="Cell">
        <title>Large-Scale Comparative Analyses of Tick Genomes Elucidate Their Genetic Diversity and Vector Capacities.</title>
        <authorList>
            <consortium name="Tick Genome and Microbiome Consortium (TIGMIC)"/>
            <person name="Jia N."/>
            <person name="Wang J."/>
            <person name="Shi W."/>
            <person name="Du L."/>
            <person name="Sun Y."/>
            <person name="Zhan W."/>
            <person name="Jiang J.F."/>
            <person name="Wang Q."/>
            <person name="Zhang B."/>
            <person name="Ji P."/>
            <person name="Bell-Sakyi L."/>
            <person name="Cui X.M."/>
            <person name="Yuan T.T."/>
            <person name="Jiang B.G."/>
            <person name="Yang W.F."/>
            <person name="Lam T.T."/>
            <person name="Chang Q.C."/>
            <person name="Ding S.J."/>
            <person name="Wang X.J."/>
            <person name="Zhu J.G."/>
            <person name="Ruan X.D."/>
            <person name="Zhao L."/>
            <person name="Wei J.T."/>
            <person name="Ye R.Z."/>
            <person name="Que T.C."/>
            <person name="Du C.H."/>
            <person name="Zhou Y.H."/>
            <person name="Cheng J.X."/>
            <person name="Dai P.F."/>
            <person name="Guo W.B."/>
            <person name="Han X.H."/>
            <person name="Huang E.J."/>
            <person name="Li L.F."/>
            <person name="Wei W."/>
            <person name="Gao Y.C."/>
            <person name="Liu J.Z."/>
            <person name="Shao H.Z."/>
            <person name="Wang X."/>
            <person name="Wang C.C."/>
            <person name="Yang T.C."/>
            <person name="Huo Q.B."/>
            <person name="Li W."/>
            <person name="Chen H.Y."/>
            <person name="Chen S.E."/>
            <person name="Zhou L.G."/>
            <person name="Ni X.B."/>
            <person name="Tian J.H."/>
            <person name="Sheng Y."/>
            <person name="Liu T."/>
            <person name="Pan Y.S."/>
            <person name="Xia L.Y."/>
            <person name="Li J."/>
            <person name="Zhao F."/>
            <person name="Cao W.C."/>
        </authorList>
    </citation>
    <scope>NUCLEOTIDE SEQUENCE</scope>
    <source>
        <strain evidence="1">Rmic-2018</strain>
    </source>
</reference>
<sequence length="128" mass="14417">MPLSPPRCYPSTTSWLSAPIRAPADEEVEEEVEGIPEPTSSLVVAALDLLRRYVCTSDDGKSHMALQGSRDCGACINREGYLDVMPSNRKKATYWNPWRRRYMRLQDGTLSCLEARIDVAVSFDFFAI</sequence>
<comment type="caution">
    <text evidence="1">The sequence shown here is derived from an EMBL/GenBank/DDBJ whole genome shotgun (WGS) entry which is preliminary data.</text>
</comment>
<dbReference type="Proteomes" id="UP000821866">
    <property type="component" value="Chromosome 3"/>
</dbReference>
<dbReference type="AlphaFoldDB" id="A0A9J6E817"/>
<dbReference type="EMBL" id="JABSTU010000005">
    <property type="protein sequence ID" value="KAH8030511.1"/>
    <property type="molecule type" value="Genomic_DNA"/>
</dbReference>
<accession>A0A9J6E817</accession>
<proteinExistence type="predicted"/>
<protein>
    <submittedName>
        <fullName evidence="1">Uncharacterized protein</fullName>
    </submittedName>
</protein>
<dbReference type="VEuPathDB" id="VectorBase:LOC119163047"/>